<evidence type="ECO:0000313" key="2">
    <source>
        <dbReference type="Proteomes" id="UP000254405"/>
    </source>
</evidence>
<dbReference type="AlphaFoldDB" id="A0A376TC59"/>
<name>A0A376TC59_ECOLX</name>
<organism evidence="1 2">
    <name type="scientific">Escherichia coli</name>
    <dbReference type="NCBI Taxonomy" id="562"/>
    <lineage>
        <taxon>Bacteria</taxon>
        <taxon>Pseudomonadati</taxon>
        <taxon>Pseudomonadota</taxon>
        <taxon>Gammaproteobacteria</taxon>
        <taxon>Enterobacterales</taxon>
        <taxon>Enterobacteriaceae</taxon>
        <taxon>Escherichia</taxon>
    </lineage>
</organism>
<evidence type="ECO:0000313" key="1">
    <source>
        <dbReference type="EMBL" id="STI74814.1"/>
    </source>
</evidence>
<dbReference type="EMBL" id="UGCO01000001">
    <property type="protein sequence ID" value="STI74814.1"/>
    <property type="molecule type" value="Genomic_DNA"/>
</dbReference>
<reference evidence="1 2" key="1">
    <citation type="submission" date="2018-06" db="EMBL/GenBank/DDBJ databases">
        <authorList>
            <consortium name="Pathogen Informatics"/>
            <person name="Doyle S."/>
        </authorList>
    </citation>
    <scope>NUCLEOTIDE SEQUENCE [LARGE SCALE GENOMIC DNA]</scope>
    <source>
        <strain evidence="1 2">NCTC8985</strain>
    </source>
</reference>
<protein>
    <submittedName>
        <fullName evidence="1">Uncharacterized protein</fullName>
    </submittedName>
</protein>
<sequence length="135" mass="14797">MLADARRKLHIPFTVVTLGVRFVGKYAGRANFDQVTGKFAFQRAVFRATEVDVVVRTVNAQICTVSVIFVVTHATVAGDAAVHFVRDEWPQILITVGTFGETVATEAVSGHHGHILKMAVTAFFTYRTVVRVVGH</sequence>
<accession>A0A376TC59</accession>
<dbReference type="Proteomes" id="UP000254405">
    <property type="component" value="Unassembled WGS sequence"/>
</dbReference>
<gene>
    <name evidence="1" type="ORF">NCTC8985_00016</name>
</gene>
<proteinExistence type="predicted"/>